<keyword evidence="3" id="KW-1185">Reference proteome</keyword>
<protein>
    <submittedName>
        <fullName evidence="2">VOC family protein</fullName>
    </submittedName>
</protein>
<evidence type="ECO:0000259" key="1">
    <source>
        <dbReference type="PROSITE" id="PS51819"/>
    </source>
</evidence>
<evidence type="ECO:0000313" key="2">
    <source>
        <dbReference type="EMBL" id="GAA4787832.1"/>
    </source>
</evidence>
<dbReference type="CDD" id="cd07247">
    <property type="entry name" value="SgaA_N_like"/>
    <property type="match status" value="1"/>
</dbReference>
<gene>
    <name evidence="2" type="ORF">GCM10023307_11190</name>
</gene>
<dbReference type="EMBL" id="BAABJE010000002">
    <property type="protein sequence ID" value="GAA4787832.1"/>
    <property type="molecule type" value="Genomic_DNA"/>
</dbReference>
<evidence type="ECO:0000313" key="3">
    <source>
        <dbReference type="Proteomes" id="UP001499959"/>
    </source>
</evidence>
<dbReference type="InterPro" id="IPR037523">
    <property type="entry name" value="VOC_core"/>
</dbReference>
<dbReference type="RefSeq" id="WP_345302316.1">
    <property type="nucleotide sequence ID" value="NZ_BAABJE010000002.1"/>
</dbReference>
<proteinExistence type="predicted"/>
<feature type="domain" description="VOC" evidence="1">
    <location>
        <begin position="9"/>
        <end position="123"/>
    </location>
</feature>
<dbReference type="InterPro" id="IPR029068">
    <property type="entry name" value="Glyas_Bleomycin-R_OHBP_Dase"/>
</dbReference>
<dbReference type="PROSITE" id="PS51819">
    <property type="entry name" value="VOC"/>
    <property type="match status" value="1"/>
</dbReference>
<reference evidence="3" key="1">
    <citation type="journal article" date="2019" name="Int. J. Syst. Evol. Microbiol.">
        <title>The Global Catalogue of Microorganisms (GCM) 10K type strain sequencing project: providing services to taxonomists for standard genome sequencing and annotation.</title>
        <authorList>
            <consortium name="The Broad Institute Genomics Platform"/>
            <consortium name="The Broad Institute Genome Sequencing Center for Infectious Disease"/>
            <person name="Wu L."/>
            <person name="Ma J."/>
        </authorList>
    </citation>
    <scope>NUCLEOTIDE SEQUENCE [LARGE SCALE GENOMIC DNA]</scope>
    <source>
        <strain evidence="3">JCM 18204</strain>
    </source>
</reference>
<dbReference type="InterPro" id="IPR004360">
    <property type="entry name" value="Glyas_Fos-R_dOase_dom"/>
</dbReference>
<name>A0ABP9AYN4_9GAMM</name>
<accession>A0ABP9AYN4</accession>
<dbReference type="PANTHER" id="PTHR33993">
    <property type="entry name" value="GLYOXALASE-RELATED"/>
    <property type="match status" value="1"/>
</dbReference>
<dbReference type="SUPFAM" id="SSF54593">
    <property type="entry name" value="Glyoxalase/Bleomycin resistance protein/Dihydroxybiphenyl dioxygenase"/>
    <property type="match status" value="1"/>
</dbReference>
<dbReference type="Gene3D" id="3.10.180.10">
    <property type="entry name" value="2,3-Dihydroxybiphenyl 1,2-Dioxygenase, domain 1"/>
    <property type="match status" value="1"/>
</dbReference>
<dbReference type="InterPro" id="IPR052164">
    <property type="entry name" value="Anthracycline_SecMetBiosynth"/>
</dbReference>
<organism evidence="2 3">
    <name type="scientific">Lysobacter hankyongensis</name>
    <dbReference type="NCBI Taxonomy" id="1176535"/>
    <lineage>
        <taxon>Bacteria</taxon>
        <taxon>Pseudomonadati</taxon>
        <taxon>Pseudomonadota</taxon>
        <taxon>Gammaproteobacteria</taxon>
        <taxon>Lysobacterales</taxon>
        <taxon>Lysobacteraceae</taxon>
        <taxon>Lysobacter</taxon>
    </lineage>
</organism>
<comment type="caution">
    <text evidence="2">The sequence shown here is derived from an EMBL/GenBank/DDBJ whole genome shotgun (WGS) entry which is preliminary data.</text>
</comment>
<sequence>MSARRNRHPGVMFEIIAKDQEKAKAFYAEVFGWTYDSGTGGFAYVHFPEDATPLLGGIGQARKDVPGFEPGHNFYLRVESLEATIDAAVAAGGHRFVPPVAIDGYRFAMIRDPEGNPIGLIEPFAA</sequence>
<dbReference type="Proteomes" id="UP001499959">
    <property type="component" value="Unassembled WGS sequence"/>
</dbReference>
<dbReference type="Pfam" id="PF00903">
    <property type="entry name" value="Glyoxalase"/>
    <property type="match status" value="1"/>
</dbReference>